<evidence type="ECO:0000313" key="15">
    <source>
        <dbReference type="EMBL" id="KDR22530.1"/>
    </source>
</evidence>
<dbReference type="Pfam" id="PF00067">
    <property type="entry name" value="p450"/>
    <property type="match status" value="1"/>
</dbReference>
<dbReference type="GO" id="GO:0004497">
    <property type="term" value="F:monooxygenase activity"/>
    <property type="evidence" value="ECO:0007669"/>
    <property type="project" value="UniProtKB-KW"/>
</dbReference>
<dbReference type="AlphaFoldDB" id="A0A067RPH3"/>
<evidence type="ECO:0000313" key="16">
    <source>
        <dbReference type="Proteomes" id="UP000027135"/>
    </source>
</evidence>
<evidence type="ECO:0000256" key="5">
    <source>
        <dbReference type="ARBA" id="ARBA00010617"/>
    </source>
</evidence>
<dbReference type="eggNOG" id="KOG0157">
    <property type="taxonomic scope" value="Eukaryota"/>
</dbReference>
<organism evidence="15 16">
    <name type="scientific">Zootermopsis nevadensis</name>
    <name type="common">Dampwood termite</name>
    <dbReference type="NCBI Taxonomy" id="136037"/>
    <lineage>
        <taxon>Eukaryota</taxon>
        <taxon>Metazoa</taxon>
        <taxon>Ecdysozoa</taxon>
        <taxon>Arthropoda</taxon>
        <taxon>Hexapoda</taxon>
        <taxon>Insecta</taxon>
        <taxon>Pterygota</taxon>
        <taxon>Neoptera</taxon>
        <taxon>Polyneoptera</taxon>
        <taxon>Dictyoptera</taxon>
        <taxon>Blattodea</taxon>
        <taxon>Blattoidea</taxon>
        <taxon>Termitoidae</taxon>
        <taxon>Termopsidae</taxon>
        <taxon>Zootermopsis</taxon>
    </lineage>
</organism>
<comment type="similarity">
    <text evidence="5">Belongs to the cytochrome P450 family.</text>
</comment>
<protein>
    <submittedName>
        <fullName evidence="15">Cytochrome P450 4C1</fullName>
    </submittedName>
</protein>
<gene>
    <name evidence="15" type="ORF">L798_01560</name>
</gene>
<dbReference type="SUPFAM" id="SSF48264">
    <property type="entry name" value="Cytochrome P450"/>
    <property type="match status" value="1"/>
</dbReference>
<dbReference type="OrthoDB" id="1470350at2759"/>
<dbReference type="InterPro" id="IPR001128">
    <property type="entry name" value="Cyt_P450"/>
</dbReference>
<dbReference type="GO" id="GO:0005789">
    <property type="term" value="C:endoplasmic reticulum membrane"/>
    <property type="evidence" value="ECO:0007669"/>
    <property type="project" value="UniProtKB-SubCell"/>
</dbReference>
<evidence type="ECO:0000256" key="6">
    <source>
        <dbReference type="ARBA" id="ARBA00022617"/>
    </source>
</evidence>
<evidence type="ECO:0000256" key="12">
    <source>
        <dbReference type="ARBA" id="ARBA00023033"/>
    </source>
</evidence>
<accession>A0A067RPH3</accession>
<dbReference type="PRINTS" id="PR00465">
    <property type="entry name" value="EP450IV"/>
</dbReference>
<keyword evidence="16" id="KW-1185">Reference proteome</keyword>
<evidence type="ECO:0000256" key="7">
    <source>
        <dbReference type="ARBA" id="ARBA00022723"/>
    </source>
</evidence>
<dbReference type="PANTHER" id="PTHR24291:SF189">
    <property type="entry name" value="CYTOCHROME P450 4C3-RELATED"/>
    <property type="match status" value="1"/>
</dbReference>
<comment type="subcellular location">
    <subcellularLocation>
        <location evidence="4">Endoplasmic reticulum membrane</location>
        <topology evidence="4">Peripheral membrane protein</topology>
    </subcellularLocation>
    <subcellularLocation>
        <location evidence="3">Microsome membrane</location>
        <topology evidence="3">Peripheral membrane protein</topology>
    </subcellularLocation>
</comment>
<keyword evidence="11 14" id="KW-0408">Iron</keyword>
<dbReference type="InterPro" id="IPR036396">
    <property type="entry name" value="Cyt_P450_sf"/>
</dbReference>
<keyword evidence="6 14" id="KW-0349">Heme</keyword>
<dbReference type="Gene3D" id="1.10.630.10">
    <property type="entry name" value="Cytochrome P450"/>
    <property type="match status" value="1"/>
</dbReference>
<dbReference type="GO" id="GO:0016705">
    <property type="term" value="F:oxidoreductase activity, acting on paired donors, with incorporation or reduction of molecular oxygen"/>
    <property type="evidence" value="ECO:0007669"/>
    <property type="project" value="InterPro"/>
</dbReference>
<keyword evidence="10" id="KW-0560">Oxidoreductase</keyword>
<keyword evidence="9" id="KW-0492">Microsome</keyword>
<evidence type="ECO:0000256" key="2">
    <source>
        <dbReference type="ARBA" id="ARBA00003690"/>
    </source>
</evidence>
<reference evidence="15 16" key="1">
    <citation type="journal article" date="2014" name="Nat. Commun.">
        <title>Molecular traces of alternative social organization in a termite genome.</title>
        <authorList>
            <person name="Terrapon N."/>
            <person name="Li C."/>
            <person name="Robertson H.M."/>
            <person name="Ji L."/>
            <person name="Meng X."/>
            <person name="Booth W."/>
            <person name="Chen Z."/>
            <person name="Childers C.P."/>
            <person name="Glastad K.M."/>
            <person name="Gokhale K."/>
            <person name="Gowin J."/>
            <person name="Gronenberg W."/>
            <person name="Hermansen R.A."/>
            <person name="Hu H."/>
            <person name="Hunt B.G."/>
            <person name="Huylmans A.K."/>
            <person name="Khalil S.M."/>
            <person name="Mitchell R.D."/>
            <person name="Munoz-Torres M.C."/>
            <person name="Mustard J.A."/>
            <person name="Pan H."/>
            <person name="Reese J.T."/>
            <person name="Scharf M.E."/>
            <person name="Sun F."/>
            <person name="Vogel H."/>
            <person name="Xiao J."/>
            <person name="Yang W."/>
            <person name="Yang Z."/>
            <person name="Yang Z."/>
            <person name="Zhou J."/>
            <person name="Zhu J."/>
            <person name="Brent C.S."/>
            <person name="Elsik C.G."/>
            <person name="Goodisman M.A."/>
            <person name="Liberles D.A."/>
            <person name="Roe R.M."/>
            <person name="Vargo E.L."/>
            <person name="Vilcinskas A."/>
            <person name="Wang J."/>
            <person name="Bornberg-Bauer E."/>
            <person name="Korb J."/>
            <person name="Zhang G."/>
            <person name="Liebig J."/>
        </authorList>
    </citation>
    <scope>NUCLEOTIDE SEQUENCE [LARGE SCALE GENOMIC DNA]</scope>
    <source>
        <tissue evidence="15">Whole organism</tissue>
    </source>
</reference>
<evidence type="ECO:0000256" key="1">
    <source>
        <dbReference type="ARBA" id="ARBA00001971"/>
    </source>
</evidence>
<keyword evidence="12" id="KW-0503">Monooxygenase</keyword>
<comment type="function">
    <text evidence="2">May be involved in the metabolism of insect hormones and in the breakdown of synthetic insecticides.</text>
</comment>
<keyword evidence="8" id="KW-0256">Endoplasmic reticulum</keyword>
<evidence type="ECO:0000256" key="14">
    <source>
        <dbReference type="PIRSR" id="PIRSR602403-1"/>
    </source>
</evidence>
<dbReference type="CDD" id="cd20628">
    <property type="entry name" value="CYP4"/>
    <property type="match status" value="1"/>
</dbReference>
<feature type="binding site" description="axial binding residue" evidence="14">
    <location>
        <position position="449"/>
    </location>
    <ligand>
        <name>heme</name>
        <dbReference type="ChEBI" id="CHEBI:30413"/>
    </ligand>
    <ligandPart>
        <name>Fe</name>
        <dbReference type="ChEBI" id="CHEBI:18248"/>
    </ligandPart>
</feature>
<evidence type="ECO:0000256" key="11">
    <source>
        <dbReference type="ARBA" id="ARBA00023004"/>
    </source>
</evidence>
<proteinExistence type="inferred from homology"/>
<dbReference type="EMBL" id="KK852503">
    <property type="protein sequence ID" value="KDR22530.1"/>
    <property type="molecule type" value="Genomic_DNA"/>
</dbReference>
<evidence type="ECO:0000256" key="10">
    <source>
        <dbReference type="ARBA" id="ARBA00023002"/>
    </source>
</evidence>
<dbReference type="GO" id="GO:0005506">
    <property type="term" value="F:iron ion binding"/>
    <property type="evidence" value="ECO:0007669"/>
    <property type="project" value="InterPro"/>
</dbReference>
<evidence type="ECO:0000256" key="13">
    <source>
        <dbReference type="ARBA" id="ARBA00023136"/>
    </source>
</evidence>
<name>A0A067RPH3_ZOONE</name>
<dbReference type="PRINTS" id="PR00385">
    <property type="entry name" value="P450"/>
</dbReference>
<dbReference type="InterPro" id="IPR050196">
    <property type="entry name" value="Cytochrome_P450_Monoox"/>
</dbReference>
<dbReference type="PANTHER" id="PTHR24291">
    <property type="entry name" value="CYTOCHROME P450 FAMILY 4"/>
    <property type="match status" value="1"/>
</dbReference>
<keyword evidence="7 14" id="KW-0479">Metal-binding</keyword>
<evidence type="ECO:0000256" key="8">
    <source>
        <dbReference type="ARBA" id="ARBA00022824"/>
    </source>
</evidence>
<evidence type="ECO:0000256" key="9">
    <source>
        <dbReference type="ARBA" id="ARBA00022848"/>
    </source>
</evidence>
<comment type="cofactor">
    <cofactor evidence="1 14">
        <name>heme</name>
        <dbReference type="ChEBI" id="CHEBI:30413"/>
    </cofactor>
</comment>
<dbReference type="GO" id="GO:0020037">
    <property type="term" value="F:heme binding"/>
    <property type="evidence" value="ECO:0007669"/>
    <property type="project" value="InterPro"/>
</dbReference>
<dbReference type="STRING" id="136037.A0A067RPH3"/>
<dbReference type="Proteomes" id="UP000027135">
    <property type="component" value="Unassembled WGS sequence"/>
</dbReference>
<dbReference type="InParanoid" id="A0A067RPH3"/>
<evidence type="ECO:0000256" key="4">
    <source>
        <dbReference type="ARBA" id="ARBA00004406"/>
    </source>
</evidence>
<dbReference type="InterPro" id="IPR002403">
    <property type="entry name" value="Cyt_P450_E_grp-IV"/>
</dbReference>
<dbReference type="OMA" id="YVICNDE"/>
<evidence type="ECO:0000256" key="3">
    <source>
        <dbReference type="ARBA" id="ARBA00004174"/>
    </source>
</evidence>
<sequence length="503" mass="57291">MLIIILGLIVVCVTLLWTYFRIKFRRMMQLADKIPGPKPLPLIGNALEFGTNTKEIFNNVIRLSNEYEAISRYWLGPQLCVHLTDPAYVEAILSNPKLLDKAWSYKYLKLWLGTGLLTGSGQKWKSHRKLITPTFHFKILETFVDAFNSNADILIKQLSTHVNGSEFDIQPYITMCALDNICETAMGESVNAQEDSDSEYVKAIKSMCDSIMFRSFRPWLHADFLFEMTSAGKLQKKCLDILHGKTKRVIASRKKRFLETAGSRNDTFEDNEGIGRHKHTAFLDLLIQSSENGTLLTDQDIQEEVNTFMFEGHDTVAASMGFTCWSLAAYQNIQEKVMSELKEIFGDSNRSPNIQDLQAMKYLEQVIKESLRLYPSVPLYGRQLTTDLSIGKYTLPAHTNVFILPYVMHRDPKYFPDPEKFDPDRFLPENILDRPPHCYVPFAAGARNCIGQKYAMLEIKVTLCQLLRNYKLLPGTTPLDITNEIVLKSTTGINIALEARGKA</sequence>
<keyword evidence="13" id="KW-0472">Membrane</keyword>